<dbReference type="Proteomes" id="UP001163603">
    <property type="component" value="Chromosome 2"/>
</dbReference>
<evidence type="ECO:0000313" key="2">
    <source>
        <dbReference type="Proteomes" id="UP001163603"/>
    </source>
</evidence>
<comment type="caution">
    <text evidence="1">The sequence shown here is derived from an EMBL/GenBank/DDBJ whole genome shotgun (WGS) entry which is preliminary data.</text>
</comment>
<name>A0ACC0ZC73_9ROSI</name>
<keyword evidence="2" id="KW-1185">Reference proteome</keyword>
<reference evidence="2" key="1">
    <citation type="journal article" date="2023" name="G3 (Bethesda)">
        <title>Genome assembly and association tests identify interacting loci associated with vigor, precocity, and sex in interspecific pistachio rootstocks.</title>
        <authorList>
            <person name="Palmer W."/>
            <person name="Jacygrad E."/>
            <person name="Sagayaradj S."/>
            <person name="Cavanaugh K."/>
            <person name="Han R."/>
            <person name="Bertier L."/>
            <person name="Beede B."/>
            <person name="Kafkas S."/>
            <person name="Golino D."/>
            <person name="Preece J."/>
            <person name="Michelmore R."/>
        </authorList>
    </citation>
    <scope>NUCLEOTIDE SEQUENCE [LARGE SCALE GENOMIC DNA]</scope>
</reference>
<accession>A0ACC0ZC73</accession>
<sequence>MGQVKQRSTQSCYYMFGMIAINFRAKVQVSLFLNVFLEFNVFLLLYNLLLWFIED</sequence>
<proteinExistence type="predicted"/>
<gene>
    <name evidence="1" type="ORF">Pint_16170</name>
</gene>
<protein>
    <submittedName>
        <fullName evidence="1">Uncharacterized protein</fullName>
    </submittedName>
</protein>
<dbReference type="EMBL" id="CM047737">
    <property type="protein sequence ID" value="KAJ0048070.1"/>
    <property type="molecule type" value="Genomic_DNA"/>
</dbReference>
<evidence type="ECO:0000313" key="1">
    <source>
        <dbReference type="EMBL" id="KAJ0048070.1"/>
    </source>
</evidence>
<organism evidence="1 2">
    <name type="scientific">Pistacia integerrima</name>
    <dbReference type="NCBI Taxonomy" id="434235"/>
    <lineage>
        <taxon>Eukaryota</taxon>
        <taxon>Viridiplantae</taxon>
        <taxon>Streptophyta</taxon>
        <taxon>Embryophyta</taxon>
        <taxon>Tracheophyta</taxon>
        <taxon>Spermatophyta</taxon>
        <taxon>Magnoliopsida</taxon>
        <taxon>eudicotyledons</taxon>
        <taxon>Gunneridae</taxon>
        <taxon>Pentapetalae</taxon>
        <taxon>rosids</taxon>
        <taxon>malvids</taxon>
        <taxon>Sapindales</taxon>
        <taxon>Anacardiaceae</taxon>
        <taxon>Pistacia</taxon>
    </lineage>
</organism>